<dbReference type="HOGENOM" id="CLU_2196734_0_0_1"/>
<keyword evidence="2" id="KW-1185">Reference proteome</keyword>
<dbReference type="Proteomes" id="UP000002497">
    <property type="component" value="Unassembled WGS sequence"/>
</dbReference>
<gene>
    <name evidence="1" type="ORF">CPSG_05549</name>
</gene>
<dbReference type="AlphaFoldDB" id="E9D6P0"/>
<dbReference type="VEuPathDB" id="FungiDB:CPSG_05549"/>
<sequence length="108" mass="12508">MDLANHSTLWSRGLERNCWSSCLRSHRDFLKITLHQLAPRNFAGKDCLGSRTQSRMSWAILGAAWSGGAERRITGCWEVERTPLRFKWIMLSLVLLPKKGFINEKEFE</sequence>
<reference evidence="2" key="1">
    <citation type="journal article" date="2010" name="Genome Res.">
        <title>Population genomic sequencing of Coccidioides fungi reveals recent hybridization and transposon control.</title>
        <authorList>
            <person name="Neafsey D.E."/>
            <person name="Barker B.M."/>
            <person name="Sharpton T.J."/>
            <person name="Stajich J.E."/>
            <person name="Park D.J."/>
            <person name="Whiston E."/>
            <person name="Hung C.-Y."/>
            <person name="McMahan C."/>
            <person name="White J."/>
            <person name="Sykes S."/>
            <person name="Heiman D."/>
            <person name="Young S."/>
            <person name="Zeng Q."/>
            <person name="Abouelleil A."/>
            <person name="Aftuck L."/>
            <person name="Bessette D."/>
            <person name="Brown A."/>
            <person name="FitzGerald M."/>
            <person name="Lui A."/>
            <person name="Macdonald J.P."/>
            <person name="Priest M."/>
            <person name="Orbach M.J."/>
            <person name="Galgiani J.N."/>
            <person name="Kirkland T.N."/>
            <person name="Cole G.T."/>
            <person name="Birren B.W."/>
            <person name="Henn M.R."/>
            <person name="Taylor J.W."/>
            <person name="Rounsley S.D."/>
        </authorList>
    </citation>
    <scope>NUCLEOTIDE SEQUENCE [LARGE SCALE GENOMIC DNA]</scope>
    <source>
        <strain evidence="2">RMSCC 757 / Silveira</strain>
    </source>
</reference>
<evidence type="ECO:0000313" key="1">
    <source>
        <dbReference type="EMBL" id="EFW17912.1"/>
    </source>
</evidence>
<reference evidence="2" key="2">
    <citation type="submission" date="2010-03" db="EMBL/GenBank/DDBJ databases">
        <title>The genome sequence of Coccidioides posadasii strain Silveira.</title>
        <authorList>
            <consortium name="The Broad Institute Genome Sequencing Center for Infectious Disease"/>
            <person name="Neafsey D."/>
            <person name="Orbach M."/>
            <person name="Henn M.R."/>
            <person name="Cole G.T."/>
            <person name="Galgiani J."/>
            <person name="Gardner M.J."/>
            <person name="Kirkland T.N."/>
            <person name="Taylor J.W."/>
            <person name="Young S.K."/>
            <person name="Zeng Q."/>
            <person name="Koehrsen M."/>
            <person name="Alvarado L."/>
            <person name="Berlin A."/>
            <person name="Borenstein D."/>
            <person name="Chapman S.B."/>
            <person name="Chen Z."/>
            <person name="Engels R."/>
            <person name="Freedman E."/>
            <person name="Gellesch M."/>
            <person name="Goldberg J."/>
            <person name="Griggs A."/>
            <person name="Gujja S."/>
            <person name="Heilman E."/>
            <person name="Heiman D."/>
            <person name="Howarth C."/>
            <person name="Jen D."/>
            <person name="Larson L."/>
            <person name="Mehta T."/>
            <person name="Neiman D."/>
            <person name="Park D."/>
            <person name="Pearson M."/>
            <person name="Richards J."/>
            <person name="Roberts A."/>
            <person name="Saif S."/>
            <person name="Shea T."/>
            <person name="Shenoy N."/>
            <person name="Sisk P."/>
            <person name="Stolte C."/>
            <person name="Sykes S."/>
            <person name="Walk T."/>
            <person name="White J."/>
            <person name="Yandava C."/>
            <person name="Haas B."/>
            <person name="Nusbaum C."/>
            <person name="Birren B."/>
        </authorList>
    </citation>
    <scope>NUCLEOTIDE SEQUENCE [LARGE SCALE GENOMIC DNA]</scope>
    <source>
        <strain evidence="2">RMSCC 757 / Silveira</strain>
    </source>
</reference>
<accession>E9D6P0</accession>
<protein>
    <submittedName>
        <fullName evidence="1">Uncharacterized protein</fullName>
    </submittedName>
</protein>
<dbReference type="EMBL" id="GL636493">
    <property type="protein sequence ID" value="EFW17912.1"/>
    <property type="molecule type" value="Genomic_DNA"/>
</dbReference>
<organism evidence="2">
    <name type="scientific">Coccidioides posadasii (strain RMSCC 757 / Silveira)</name>
    <name type="common">Valley fever fungus</name>
    <dbReference type="NCBI Taxonomy" id="443226"/>
    <lineage>
        <taxon>Eukaryota</taxon>
        <taxon>Fungi</taxon>
        <taxon>Dikarya</taxon>
        <taxon>Ascomycota</taxon>
        <taxon>Pezizomycotina</taxon>
        <taxon>Eurotiomycetes</taxon>
        <taxon>Eurotiomycetidae</taxon>
        <taxon>Onygenales</taxon>
        <taxon>Onygenaceae</taxon>
        <taxon>Coccidioides</taxon>
    </lineage>
</organism>
<evidence type="ECO:0000313" key="2">
    <source>
        <dbReference type="Proteomes" id="UP000002497"/>
    </source>
</evidence>
<name>E9D6P0_COCPS</name>
<proteinExistence type="predicted"/>